<evidence type="ECO:0000256" key="5">
    <source>
        <dbReference type="ARBA" id="ARBA00022989"/>
    </source>
</evidence>
<evidence type="ECO:0000256" key="4">
    <source>
        <dbReference type="ARBA" id="ARBA00022692"/>
    </source>
</evidence>
<evidence type="ECO:0008006" key="10">
    <source>
        <dbReference type="Google" id="ProtNLM"/>
    </source>
</evidence>
<dbReference type="InterPro" id="IPR051907">
    <property type="entry name" value="DoxX-like_oxidoreductase"/>
</dbReference>
<reference evidence="8 9" key="1">
    <citation type="submission" date="2017-07" db="EMBL/GenBank/DDBJ databases">
        <title>Annotated genome sequence of Bacterioplanes sanyensis isolated from Red Sea.</title>
        <authorList>
            <person name="Rehman Z.U."/>
        </authorList>
    </citation>
    <scope>NUCLEOTIDE SEQUENCE [LARGE SCALE GENOMIC DNA]</scope>
    <source>
        <strain evidence="8 9">NV9</strain>
    </source>
</reference>
<proteinExistence type="inferred from homology"/>
<feature type="transmembrane region" description="Helical" evidence="7">
    <location>
        <begin position="98"/>
        <end position="118"/>
    </location>
</feature>
<dbReference type="GO" id="GO:0005886">
    <property type="term" value="C:plasma membrane"/>
    <property type="evidence" value="ECO:0007669"/>
    <property type="project" value="UniProtKB-SubCell"/>
</dbReference>
<keyword evidence="9" id="KW-1185">Reference proteome</keyword>
<comment type="similarity">
    <text evidence="2">Belongs to the DoxX family.</text>
</comment>
<keyword evidence="3" id="KW-1003">Cell membrane</keyword>
<dbReference type="KEGG" id="bsan:CHH28_04500"/>
<dbReference type="InterPro" id="IPR032808">
    <property type="entry name" value="DoxX"/>
</dbReference>
<dbReference type="RefSeq" id="WP_094059185.1">
    <property type="nucleotide sequence ID" value="NZ_CP022530.1"/>
</dbReference>
<keyword evidence="4 7" id="KW-0812">Transmembrane</keyword>
<evidence type="ECO:0000256" key="1">
    <source>
        <dbReference type="ARBA" id="ARBA00004651"/>
    </source>
</evidence>
<accession>A0A222FHN0</accession>
<dbReference type="EMBL" id="CP022530">
    <property type="protein sequence ID" value="ASP37984.1"/>
    <property type="molecule type" value="Genomic_DNA"/>
</dbReference>
<evidence type="ECO:0000256" key="6">
    <source>
        <dbReference type="ARBA" id="ARBA00023136"/>
    </source>
</evidence>
<feature type="transmembrane region" description="Helical" evidence="7">
    <location>
        <begin position="69"/>
        <end position="91"/>
    </location>
</feature>
<name>A0A222FHN0_9GAMM</name>
<evidence type="ECO:0000256" key="3">
    <source>
        <dbReference type="ARBA" id="ARBA00022475"/>
    </source>
</evidence>
<dbReference type="PANTHER" id="PTHR33452:SF19">
    <property type="entry name" value="DOXX FAMILY PROTEIN"/>
    <property type="match status" value="1"/>
</dbReference>
<dbReference type="PANTHER" id="PTHR33452">
    <property type="entry name" value="OXIDOREDUCTASE CATD-RELATED"/>
    <property type="match status" value="1"/>
</dbReference>
<evidence type="ECO:0000256" key="2">
    <source>
        <dbReference type="ARBA" id="ARBA00006679"/>
    </source>
</evidence>
<evidence type="ECO:0000313" key="8">
    <source>
        <dbReference type="EMBL" id="ASP37984.1"/>
    </source>
</evidence>
<keyword evidence="5 7" id="KW-1133">Transmembrane helix</keyword>
<comment type="subcellular location">
    <subcellularLocation>
        <location evidence="1">Cell membrane</location>
        <topology evidence="1">Multi-pass membrane protein</topology>
    </subcellularLocation>
</comment>
<dbReference type="AlphaFoldDB" id="A0A222FHN0"/>
<dbReference type="Proteomes" id="UP000202440">
    <property type="component" value="Chromosome"/>
</dbReference>
<dbReference type="Pfam" id="PF07681">
    <property type="entry name" value="DoxX"/>
    <property type="match status" value="1"/>
</dbReference>
<dbReference type="OrthoDB" id="346004at2"/>
<gene>
    <name evidence="8" type="ORF">CHH28_04500</name>
</gene>
<protein>
    <recommendedName>
        <fullName evidence="10">DoxX family protein</fullName>
    </recommendedName>
</protein>
<feature type="transmembrane region" description="Helical" evidence="7">
    <location>
        <begin position="168"/>
        <end position="187"/>
    </location>
</feature>
<organism evidence="8 9">
    <name type="scientific">Bacterioplanes sanyensis</name>
    <dbReference type="NCBI Taxonomy" id="1249553"/>
    <lineage>
        <taxon>Bacteria</taxon>
        <taxon>Pseudomonadati</taxon>
        <taxon>Pseudomonadota</taxon>
        <taxon>Gammaproteobacteria</taxon>
        <taxon>Oceanospirillales</taxon>
        <taxon>Oceanospirillaceae</taxon>
        <taxon>Bacterioplanes</taxon>
    </lineage>
</organism>
<sequence length="206" mass="23024">MNALLRLYQPAHQALQRTSFADGLAPLLLRLYLAPVMMQAGWNKLSHFEDTANWFGNPDWGLGLPAPELMTALAAGTEFFGGVLLLLGLAIRWISIPLMVTMLVAAFAVHWPNGWLAIADASSWLANDRVLEAAERLERAKSILREHGNYSWLTGRGSVVILNNGIEFAITYFVMLLSLFFTGGGRYTSLDYWLARRFQLLPEGQR</sequence>
<evidence type="ECO:0000313" key="9">
    <source>
        <dbReference type="Proteomes" id="UP000202440"/>
    </source>
</evidence>
<keyword evidence="6 7" id="KW-0472">Membrane</keyword>
<evidence type="ECO:0000256" key="7">
    <source>
        <dbReference type="SAM" id="Phobius"/>
    </source>
</evidence>